<dbReference type="InterPro" id="IPR029063">
    <property type="entry name" value="SAM-dependent_MTases_sf"/>
</dbReference>
<dbReference type="RefSeq" id="WP_004116468.1">
    <property type="nucleotide sequence ID" value="NZ_CP083172.1"/>
</dbReference>
<feature type="domain" description="PG-1098 ferredoxin-like" evidence="2">
    <location>
        <begin position="310"/>
        <end position="353"/>
    </location>
</feature>
<dbReference type="Pfam" id="PF18096">
    <property type="entry name" value="Thump_like"/>
    <property type="match status" value="1"/>
</dbReference>
<keyword evidence="3" id="KW-0489">Methyltransferase</keyword>
<dbReference type="InterPro" id="IPR054168">
    <property type="entry name" value="PG_1098_Fer"/>
</dbReference>
<name>A0ABD4ZHI6_GARVA</name>
<protein>
    <submittedName>
        <fullName evidence="3">SAM-dependent methyltransferase</fullName>
    </submittedName>
</protein>
<reference evidence="3 4" key="1">
    <citation type="submission" date="2023-05" db="EMBL/GenBank/DDBJ databases">
        <title>Cataloging the Phylogenetic Diversity of Human Bladder Bacteria.</title>
        <authorList>
            <person name="Du J."/>
        </authorList>
    </citation>
    <scope>NUCLEOTIDE SEQUENCE [LARGE SCALE GENOMIC DNA]</scope>
    <source>
        <strain evidence="3 4">UMB6972</strain>
    </source>
</reference>
<evidence type="ECO:0000259" key="2">
    <source>
        <dbReference type="Pfam" id="PF22013"/>
    </source>
</evidence>
<feature type="domain" description="THUMP-like" evidence="1">
    <location>
        <begin position="354"/>
        <end position="422"/>
    </location>
</feature>
<dbReference type="Proteomes" id="UP001238969">
    <property type="component" value="Unassembled WGS sequence"/>
</dbReference>
<proteinExistence type="predicted"/>
<sequence length="435" mass="49057">MQSKFNHPKHLDPQSQETLDFIKENQAANPKDAALKASNNPKINVLFAVNQISGKQIAKTKLPNWYMNKQVIYPSHISMEQCSSQATAQYKAQIVHNLIKDNNLNKSNTTLIDLTGGFGVDCAIMSKEFSESICAEKQEELSAISQHNMIVMGLKNVHCVNCTSSEVLNNVNSATIIYIDPARRDQKGSRTYAIEDCTPNVINLKSQMLDASKFVIIKLSPMLDWRKAICDFNGNVSQVHIISHNNECKELLLVLDANLHNIIEIHCVNNENITVFCAKYDSSLHKVEESYEISNNVTNVMENWRNLAKYVYEPNASIMKAGCFNLLIQKYGVYQIASNSHIFISENCNSDFPGKIWKIEGVCSMNKKEIKQIISDLEYANIATYNFPISVNDLKKKLKLKDGGTTRILATTDSKNQHVIIRASQVTDKQIIYNK</sequence>
<dbReference type="GO" id="GO:0008168">
    <property type="term" value="F:methyltransferase activity"/>
    <property type="evidence" value="ECO:0007669"/>
    <property type="project" value="UniProtKB-KW"/>
</dbReference>
<organism evidence="3 4">
    <name type="scientific">Gardnerella vaginalis</name>
    <dbReference type="NCBI Taxonomy" id="2702"/>
    <lineage>
        <taxon>Bacteria</taxon>
        <taxon>Bacillati</taxon>
        <taxon>Actinomycetota</taxon>
        <taxon>Actinomycetes</taxon>
        <taxon>Bifidobacteriales</taxon>
        <taxon>Bifidobacteriaceae</taxon>
        <taxon>Gardnerella</taxon>
    </lineage>
</organism>
<evidence type="ECO:0000313" key="4">
    <source>
        <dbReference type="Proteomes" id="UP001238969"/>
    </source>
</evidence>
<dbReference type="GO" id="GO:0032259">
    <property type="term" value="P:methylation"/>
    <property type="evidence" value="ECO:0007669"/>
    <property type="project" value="UniProtKB-KW"/>
</dbReference>
<keyword evidence="3" id="KW-0808">Transferase</keyword>
<dbReference type="Gene3D" id="3.40.50.150">
    <property type="entry name" value="Vaccinia Virus protein VP39"/>
    <property type="match status" value="1"/>
</dbReference>
<evidence type="ECO:0000313" key="3">
    <source>
        <dbReference type="EMBL" id="MDK6861738.1"/>
    </source>
</evidence>
<comment type="caution">
    <text evidence="3">The sequence shown here is derived from an EMBL/GenBank/DDBJ whole genome shotgun (WGS) entry which is preliminary data.</text>
</comment>
<dbReference type="Gene3D" id="1.10.10.1110">
    <property type="entry name" value="Methyltransferase PG1098, N-terminal domain"/>
    <property type="match status" value="1"/>
</dbReference>
<accession>A0ABD4ZHI6</accession>
<dbReference type="SUPFAM" id="SSF53335">
    <property type="entry name" value="S-adenosyl-L-methionine-dependent methyltransferases"/>
    <property type="match status" value="1"/>
</dbReference>
<dbReference type="Pfam" id="PF22013">
    <property type="entry name" value="PG_1098_Fer"/>
    <property type="match status" value="1"/>
</dbReference>
<dbReference type="EMBL" id="JASOLZ010000004">
    <property type="protein sequence ID" value="MDK6861738.1"/>
    <property type="molecule type" value="Genomic_DNA"/>
</dbReference>
<gene>
    <name evidence="3" type="ORF">QP355_03670</name>
</gene>
<evidence type="ECO:0000259" key="1">
    <source>
        <dbReference type="Pfam" id="PF18096"/>
    </source>
</evidence>
<dbReference type="InterPro" id="IPR041497">
    <property type="entry name" value="Thump-like"/>
</dbReference>
<dbReference type="AlphaFoldDB" id="A0ABD4ZHI6"/>